<name>A0A4Q7INN4_9GAMM</name>
<evidence type="ECO:0000256" key="6">
    <source>
        <dbReference type="ARBA" id="ARBA00012791"/>
    </source>
</evidence>
<dbReference type="GO" id="GO:0044205">
    <property type="term" value="P:'de novo' UMP biosynthetic process"/>
    <property type="evidence" value="ECO:0007669"/>
    <property type="project" value="UniProtKB-UniPathway"/>
</dbReference>
<evidence type="ECO:0000313" key="16">
    <source>
        <dbReference type="EMBL" id="RZQ53451.1"/>
    </source>
</evidence>
<evidence type="ECO:0000259" key="15">
    <source>
        <dbReference type="Pfam" id="PF01180"/>
    </source>
</evidence>
<evidence type="ECO:0000256" key="1">
    <source>
        <dbReference type="ARBA" id="ARBA00001917"/>
    </source>
</evidence>
<keyword evidence="11" id="KW-0560">Oxidoreductase</keyword>
<comment type="similarity">
    <text evidence="5">Belongs to the dihydroorotate dehydrogenase family. Type 2 subfamily.</text>
</comment>
<evidence type="ECO:0000256" key="4">
    <source>
        <dbReference type="ARBA" id="ARBA00005161"/>
    </source>
</evidence>
<evidence type="ECO:0000256" key="7">
    <source>
        <dbReference type="ARBA" id="ARBA00018366"/>
    </source>
</evidence>
<dbReference type="PANTHER" id="PTHR48109">
    <property type="entry name" value="DIHYDROOROTATE DEHYDROGENASE (QUINONE), MITOCHONDRIAL-RELATED"/>
    <property type="match status" value="1"/>
</dbReference>
<dbReference type="EC" id="1.3.5.2" evidence="6 14"/>
<gene>
    <name evidence="16" type="ORF">C1E23_09115</name>
</gene>
<proteinExistence type="inferred from homology"/>
<dbReference type="NCBIfam" id="TIGR01036">
    <property type="entry name" value="pyrD_sub2"/>
    <property type="match status" value="1"/>
</dbReference>
<dbReference type="InterPro" id="IPR001295">
    <property type="entry name" value="Dihydroorotate_DH_CS"/>
</dbReference>
<evidence type="ECO:0000256" key="5">
    <source>
        <dbReference type="ARBA" id="ARBA00005359"/>
    </source>
</evidence>
<sequence>MSFIIGIRNQIFRLFYRLARPLIFLMDPENAHYTLKRVGVFLGSNPVTRGLTTLLFDYGHKSLNIKVDGIEYRNPVGLSAGFDKDGELTSIYPSLGFGLAELGSFTGEVCPGNPGKRLFRMVKSRSIVVWYGLNNFGAEKISERLANVDFGRLRVGINAAKSNVTPEFDLQDSIRDYLKTMTLFKDIGDYYTINISCPNTQDGEPFVDPDNLDALLTAVNEKIRPISSKPIYLKLAADLSIKEIDIIIDGVLKHKLEGVVLTNLAKPESNSEHIAAEYPTNQGLLPKGKGAMSGLPLQRISTNVIRHVYRRTRGQITIVGVGGVFNAKDAYEKITSGASLLHMITTMIFDGPQNINEINRGLVKLLKADGFNSIEEAVGSRNPLPQLRDHQVFPKEADKKVA</sequence>
<dbReference type="RefSeq" id="WP_130255264.1">
    <property type="nucleotide sequence ID" value="NZ_PPSX01000028.1"/>
</dbReference>
<protein>
    <recommendedName>
        <fullName evidence="7 14">Dihydroorotate dehydrogenase (quinone)</fullName>
        <ecNumber evidence="6 14">1.3.5.2</ecNumber>
    </recommendedName>
</protein>
<dbReference type="InterPro" id="IPR050074">
    <property type="entry name" value="DHO_dehydrogenase"/>
</dbReference>
<evidence type="ECO:0000313" key="17">
    <source>
        <dbReference type="Proteomes" id="UP000291338"/>
    </source>
</evidence>
<dbReference type="PANTHER" id="PTHR48109:SF4">
    <property type="entry name" value="DIHYDROOROTATE DEHYDROGENASE (QUINONE), MITOCHONDRIAL"/>
    <property type="match status" value="1"/>
</dbReference>
<keyword evidence="9" id="KW-0288">FMN</keyword>
<evidence type="ECO:0000256" key="2">
    <source>
        <dbReference type="ARBA" id="ARBA00003125"/>
    </source>
</evidence>
<evidence type="ECO:0000256" key="10">
    <source>
        <dbReference type="ARBA" id="ARBA00022975"/>
    </source>
</evidence>
<evidence type="ECO:0000256" key="11">
    <source>
        <dbReference type="ARBA" id="ARBA00023002"/>
    </source>
</evidence>
<comment type="pathway">
    <text evidence="4">Pyrimidine metabolism; UMP biosynthesis via de novo pathway; orotate from (S)-dihydroorotate (quinone route): step 1/1.</text>
</comment>
<dbReference type="InterPro" id="IPR005719">
    <property type="entry name" value="Dihydroorotate_DH_2"/>
</dbReference>
<dbReference type="GO" id="GO:0005886">
    <property type="term" value="C:plasma membrane"/>
    <property type="evidence" value="ECO:0007669"/>
    <property type="project" value="TreeGrafter"/>
</dbReference>
<accession>A0A4Q7INN4</accession>
<evidence type="ECO:0000256" key="3">
    <source>
        <dbReference type="ARBA" id="ARBA00004370"/>
    </source>
</evidence>
<dbReference type="GO" id="GO:0006207">
    <property type="term" value="P:'de novo' pyrimidine nucleobase biosynthetic process"/>
    <property type="evidence" value="ECO:0007669"/>
    <property type="project" value="UniProtKB-UniRule"/>
</dbReference>
<dbReference type="SUPFAM" id="SSF51395">
    <property type="entry name" value="FMN-linked oxidoreductases"/>
    <property type="match status" value="1"/>
</dbReference>
<dbReference type="InterPro" id="IPR013785">
    <property type="entry name" value="Aldolase_TIM"/>
</dbReference>
<comment type="function">
    <text evidence="2">Catalyzes the conversion of dihydroorotate to orotate with quinone as electron acceptor.</text>
</comment>
<keyword evidence="10" id="KW-0665">Pyrimidine biosynthesis</keyword>
<evidence type="ECO:0000256" key="12">
    <source>
        <dbReference type="ARBA" id="ARBA00023136"/>
    </source>
</evidence>
<evidence type="ECO:0000256" key="9">
    <source>
        <dbReference type="ARBA" id="ARBA00022643"/>
    </source>
</evidence>
<dbReference type="EMBL" id="PPSX01000028">
    <property type="protein sequence ID" value="RZQ53451.1"/>
    <property type="molecule type" value="Genomic_DNA"/>
</dbReference>
<keyword evidence="8" id="KW-0285">Flavoprotein</keyword>
<dbReference type="Proteomes" id="UP000291338">
    <property type="component" value="Unassembled WGS sequence"/>
</dbReference>
<comment type="cofactor">
    <cofactor evidence="1">
        <name>FMN</name>
        <dbReference type="ChEBI" id="CHEBI:58210"/>
    </cofactor>
</comment>
<reference evidence="16 17" key="1">
    <citation type="submission" date="2018-01" db="EMBL/GenBank/DDBJ databases">
        <title>Co-occurrence of chitin degradation, pigmentation and bioactivity in marine Pseudoalteromonas.</title>
        <authorList>
            <person name="Paulsen S."/>
            <person name="Gram L."/>
            <person name="Machado H."/>
        </authorList>
    </citation>
    <scope>NUCLEOTIDE SEQUENCE [LARGE SCALE GENOMIC DNA]</scope>
    <source>
        <strain evidence="16 17">S3898</strain>
    </source>
</reference>
<dbReference type="Gene3D" id="3.20.20.70">
    <property type="entry name" value="Aldolase class I"/>
    <property type="match status" value="1"/>
</dbReference>
<dbReference type="GO" id="GO:0005737">
    <property type="term" value="C:cytoplasm"/>
    <property type="evidence" value="ECO:0007669"/>
    <property type="project" value="InterPro"/>
</dbReference>
<feature type="domain" description="Dihydroorotate dehydrogenase catalytic" evidence="15">
    <location>
        <begin position="63"/>
        <end position="366"/>
    </location>
</feature>
<dbReference type="InterPro" id="IPR005720">
    <property type="entry name" value="Dihydroorotate_DH_cat"/>
</dbReference>
<dbReference type="Pfam" id="PF01180">
    <property type="entry name" value="DHO_dh"/>
    <property type="match status" value="1"/>
</dbReference>
<comment type="caution">
    <text evidence="16">The sequence shown here is derived from an EMBL/GenBank/DDBJ whole genome shotgun (WGS) entry which is preliminary data.</text>
</comment>
<dbReference type="GO" id="GO:0106430">
    <property type="term" value="F:dihydroorotate dehydrogenase (quinone) activity"/>
    <property type="evidence" value="ECO:0007669"/>
    <property type="project" value="UniProtKB-EC"/>
</dbReference>
<keyword evidence="12" id="KW-0472">Membrane</keyword>
<comment type="subcellular location">
    <subcellularLocation>
        <location evidence="3">Membrane</location>
    </subcellularLocation>
</comment>
<organism evidence="16 17">
    <name type="scientific">Pseudoalteromonas phenolica</name>
    <dbReference type="NCBI Taxonomy" id="161398"/>
    <lineage>
        <taxon>Bacteria</taxon>
        <taxon>Pseudomonadati</taxon>
        <taxon>Pseudomonadota</taxon>
        <taxon>Gammaproteobacteria</taxon>
        <taxon>Alteromonadales</taxon>
        <taxon>Pseudoalteromonadaceae</taxon>
        <taxon>Pseudoalteromonas</taxon>
    </lineage>
</organism>
<evidence type="ECO:0000256" key="14">
    <source>
        <dbReference type="NCBIfam" id="TIGR01036"/>
    </source>
</evidence>
<evidence type="ECO:0000256" key="8">
    <source>
        <dbReference type="ARBA" id="ARBA00022630"/>
    </source>
</evidence>
<dbReference type="CDD" id="cd04738">
    <property type="entry name" value="DHOD_2_like"/>
    <property type="match status" value="1"/>
</dbReference>
<dbReference type="PROSITE" id="PS00912">
    <property type="entry name" value="DHODEHASE_2"/>
    <property type="match status" value="1"/>
</dbReference>
<dbReference type="UniPathway" id="UPA00070">
    <property type="reaction ID" value="UER00946"/>
</dbReference>
<dbReference type="NCBIfam" id="NF003652">
    <property type="entry name" value="PRK05286.2-5"/>
    <property type="match status" value="1"/>
</dbReference>
<dbReference type="AlphaFoldDB" id="A0A4Q7INN4"/>
<evidence type="ECO:0000256" key="13">
    <source>
        <dbReference type="ARBA" id="ARBA00048639"/>
    </source>
</evidence>
<comment type="catalytic activity">
    <reaction evidence="13">
        <text>(S)-dihydroorotate + a quinone = orotate + a quinol</text>
        <dbReference type="Rhea" id="RHEA:30187"/>
        <dbReference type="ChEBI" id="CHEBI:24646"/>
        <dbReference type="ChEBI" id="CHEBI:30839"/>
        <dbReference type="ChEBI" id="CHEBI:30864"/>
        <dbReference type="ChEBI" id="CHEBI:132124"/>
        <dbReference type="EC" id="1.3.5.2"/>
    </reaction>
</comment>